<evidence type="ECO:0000256" key="3">
    <source>
        <dbReference type="SAM" id="MobiDB-lite"/>
    </source>
</evidence>
<dbReference type="Gene3D" id="3.30.465.10">
    <property type="match status" value="1"/>
</dbReference>
<feature type="domain" description="FAD-binding PCMH-type" evidence="4">
    <location>
        <begin position="63"/>
        <end position="249"/>
    </location>
</feature>
<evidence type="ECO:0000313" key="5">
    <source>
        <dbReference type="EMBL" id="KIW36011.1"/>
    </source>
</evidence>
<dbReference type="InterPro" id="IPR016164">
    <property type="entry name" value="FAD-linked_Oxase-like_C"/>
</dbReference>
<dbReference type="InterPro" id="IPR016169">
    <property type="entry name" value="FAD-bd_PCMH_sub2"/>
</dbReference>
<keyword evidence="1" id="KW-0285">Flavoprotein</keyword>
<dbReference type="InterPro" id="IPR016170">
    <property type="entry name" value="Cytok_DH_C_sf"/>
</dbReference>
<dbReference type="GO" id="GO:0005739">
    <property type="term" value="C:mitochondrion"/>
    <property type="evidence" value="ECO:0007669"/>
    <property type="project" value="TreeGrafter"/>
</dbReference>
<feature type="region of interest" description="Disordered" evidence="3">
    <location>
        <begin position="542"/>
        <end position="563"/>
    </location>
</feature>
<keyword evidence="2" id="KW-0274">FAD</keyword>
<dbReference type="OrthoDB" id="5332616at2759"/>
<dbReference type="GeneID" id="27363760"/>
<dbReference type="GO" id="GO:0004458">
    <property type="term" value="F:D-lactate dehydrogenase (cytochrome) activity"/>
    <property type="evidence" value="ECO:0007669"/>
    <property type="project" value="TreeGrafter"/>
</dbReference>
<keyword evidence="6" id="KW-1185">Reference proteome</keyword>
<dbReference type="EMBL" id="KN847382">
    <property type="protein sequence ID" value="KIW36011.1"/>
    <property type="molecule type" value="Genomic_DNA"/>
</dbReference>
<dbReference type="SUPFAM" id="SSF56176">
    <property type="entry name" value="FAD-binding/transporter-associated domain-like"/>
    <property type="match status" value="1"/>
</dbReference>
<dbReference type="InterPro" id="IPR016171">
    <property type="entry name" value="Vanillyl_alc_oxidase_C-sub2"/>
</dbReference>
<dbReference type="PANTHER" id="PTHR11748:SF114">
    <property type="entry name" value="ARYL-ALCOHOL OXIDASE VANILLYL-ALCOHOL OXIDASE (AFU_ORTHOLOGUE AFUA_3G09500)-RELATED"/>
    <property type="match status" value="1"/>
</dbReference>
<dbReference type="PANTHER" id="PTHR11748">
    <property type="entry name" value="D-LACTATE DEHYDROGENASE"/>
    <property type="match status" value="1"/>
</dbReference>
<dbReference type="GO" id="GO:0008720">
    <property type="term" value="F:D-lactate dehydrogenase (NAD+) activity"/>
    <property type="evidence" value="ECO:0007669"/>
    <property type="project" value="TreeGrafter"/>
</dbReference>
<dbReference type="InterPro" id="IPR016167">
    <property type="entry name" value="FAD-bd_PCMH_sub1"/>
</dbReference>
<gene>
    <name evidence="5" type="ORF">PV06_11686</name>
</gene>
<dbReference type="AlphaFoldDB" id="A0A0D2A6T9"/>
<dbReference type="InterPro" id="IPR016166">
    <property type="entry name" value="FAD-bd_PCMH"/>
</dbReference>
<dbReference type="GO" id="GO:1903457">
    <property type="term" value="P:lactate catabolic process"/>
    <property type="evidence" value="ECO:0007669"/>
    <property type="project" value="TreeGrafter"/>
</dbReference>
<proteinExistence type="predicted"/>
<name>A0A0D2A6T9_9EURO</name>
<dbReference type="Gene3D" id="1.10.45.10">
    <property type="entry name" value="Vanillyl-alcohol Oxidase, Chain A, domain 4"/>
    <property type="match status" value="1"/>
</dbReference>
<organism evidence="5 6">
    <name type="scientific">Exophiala oligosperma</name>
    <dbReference type="NCBI Taxonomy" id="215243"/>
    <lineage>
        <taxon>Eukaryota</taxon>
        <taxon>Fungi</taxon>
        <taxon>Dikarya</taxon>
        <taxon>Ascomycota</taxon>
        <taxon>Pezizomycotina</taxon>
        <taxon>Eurotiomycetes</taxon>
        <taxon>Chaetothyriomycetidae</taxon>
        <taxon>Chaetothyriales</taxon>
        <taxon>Herpotrichiellaceae</taxon>
        <taxon>Exophiala</taxon>
    </lineage>
</organism>
<dbReference type="InterPro" id="IPR036318">
    <property type="entry name" value="FAD-bd_PCMH-like_sf"/>
</dbReference>
<dbReference type="GO" id="GO:0071949">
    <property type="term" value="F:FAD binding"/>
    <property type="evidence" value="ECO:0007669"/>
    <property type="project" value="InterPro"/>
</dbReference>
<dbReference type="RefSeq" id="XP_016256227.1">
    <property type="nucleotide sequence ID" value="XM_016413397.1"/>
</dbReference>
<evidence type="ECO:0000256" key="2">
    <source>
        <dbReference type="ARBA" id="ARBA00022827"/>
    </source>
</evidence>
<dbReference type="Pfam" id="PF01565">
    <property type="entry name" value="FAD_binding_4"/>
    <property type="match status" value="1"/>
</dbReference>
<dbReference type="Gene3D" id="3.30.43.10">
    <property type="entry name" value="Uridine Diphospho-n-acetylenolpyruvylglucosamine Reductase, domain 2"/>
    <property type="match status" value="1"/>
</dbReference>
<dbReference type="InterPro" id="IPR006094">
    <property type="entry name" value="Oxid_FAD_bind_N"/>
</dbReference>
<accession>A0A0D2A6T9</accession>
<evidence type="ECO:0000256" key="1">
    <source>
        <dbReference type="ARBA" id="ARBA00022630"/>
    </source>
</evidence>
<dbReference type="STRING" id="215243.A0A0D2A6T9"/>
<evidence type="ECO:0000259" key="4">
    <source>
        <dbReference type="PROSITE" id="PS51387"/>
    </source>
</evidence>
<reference evidence="5 6" key="1">
    <citation type="submission" date="2015-01" db="EMBL/GenBank/DDBJ databases">
        <title>The Genome Sequence of Exophiala oligosperma CBS72588.</title>
        <authorList>
            <consortium name="The Broad Institute Genomics Platform"/>
            <person name="Cuomo C."/>
            <person name="de Hoog S."/>
            <person name="Gorbushina A."/>
            <person name="Stielow B."/>
            <person name="Teixiera M."/>
            <person name="Abouelleil A."/>
            <person name="Chapman S.B."/>
            <person name="Priest M."/>
            <person name="Young S.K."/>
            <person name="Wortman J."/>
            <person name="Nusbaum C."/>
            <person name="Birren B."/>
        </authorList>
    </citation>
    <scope>NUCLEOTIDE SEQUENCE [LARGE SCALE GENOMIC DNA]</scope>
    <source>
        <strain evidence="5 6">CBS 72588</strain>
    </source>
</reference>
<dbReference type="SUPFAM" id="SSF55103">
    <property type="entry name" value="FAD-linked oxidases, C-terminal domain"/>
    <property type="match status" value="1"/>
</dbReference>
<dbReference type="VEuPathDB" id="FungiDB:PV06_11686"/>
<dbReference type="HOGENOM" id="CLU_024402_0_1_1"/>
<dbReference type="Gene3D" id="3.40.462.10">
    <property type="entry name" value="FAD-linked oxidases, C-terminal domain"/>
    <property type="match status" value="1"/>
</dbReference>
<evidence type="ECO:0000313" key="6">
    <source>
        <dbReference type="Proteomes" id="UP000053342"/>
    </source>
</evidence>
<sequence>MEKLTSKRVLPAGFDEKTFDQALDALSLVVGADNVSRDGSHGSVEGPNGEKSYGDIWPLANPTDHTPSGAVRPATVEDVQGVLKVANRYRLPLWTVSRGRNLGYGGSGAVVRGTVVLDLQRMNKIIEVNEELAYAIVEPGVSFFDLYNYIQERGYRLWPSCPALGWGSIVGNTLDRGFGYTPEGEHSQQQCGMELVLPSGEVVRTGMGAFTGSPMWPLYKGGYGPSVDGLFYQSNLGIVTKLGIHITPAPVCFMDCEISVPHESQLGLLIKTVGTLEREGVVQNHTSIANPYHKDALQRVFGPGMQGSCASNRDLTLLAHEAGLGYWKASFAIYGFSPIVLDAQWSIVQERFGALPGAICTCQRYENKDGGRRDASKLPLAEIPHAGTLNIVAKELMNVRGPGGGHICFSPLFSSDGMELQEWWTRARDIVENAQFDVFSDFHVYGRYVIAILLVVYGPNEGPRARVMFEQLLEDGRENAGVSEYRAHIDYMDEVRSHFNFNNGALNRLVDTIKNTLDPNGILSQGKSGIWTYLKKPNLQRAGPKSLRHCTSNTPSKKSEEFP</sequence>
<dbReference type="Proteomes" id="UP000053342">
    <property type="component" value="Unassembled WGS sequence"/>
</dbReference>
<protein>
    <recommendedName>
        <fullName evidence="4">FAD-binding PCMH-type domain-containing protein</fullName>
    </recommendedName>
</protein>
<dbReference type="PROSITE" id="PS51387">
    <property type="entry name" value="FAD_PCMH"/>
    <property type="match status" value="1"/>
</dbReference>